<reference evidence="2 3" key="1">
    <citation type="submission" date="2020-06" db="EMBL/GenBank/DDBJ databases">
        <title>Methanolobus halotolerans sp. nov., isolated from a saline lake Tus in Siberia.</title>
        <authorList>
            <person name="Shen Y."/>
            <person name="Chen S.-C."/>
            <person name="Lai M.-C."/>
            <person name="Huang H.-H."/>
            <person name="Chiu H.-H."/>
            <person name="Tang S.-L."/>
            <person name="Rogozin D.Y."/>
            <person name="Degermendzhy A.G."/>
        </authorList>
    </citation>
    <scope>NUCLEOTIDE SEQUENCE [LARGE SCALE GENOMIC DNA]</scope>
    <source>
        <strain evidence="2 3">DSM 21339</strain>
    </source>
</reference>
<name>A0A7D5E7F2_9EURY</name>
<dbReference type="Proteomes" id="UP000509594">
    <property type="component" value="Chromosome"/>
</dbReference>
<accession>A0A7D5E7F2</accession>
<keyword evidence="1" id="KW-0812">Transmembrane</keyword>
<keyword evidence="1" id="KW-1133">Transmembrane helix</keyword>
<feature type="transmembrane region" description="Helical" evidence="1">
    <location>
        <begin position="109"/>
        <end position="132"/>
    </location>
</feature>
<feature type="transmembrane region" description="Helical" evidence="1">
    <location>
        <begin position="191"/>
        <end position="206"/>
    </location>
</feature>
<dbReference type="GeneID" id="55820104"/>
<organism evidence="2 3">
    <name type="scientific">Methanolobus zinderi</name>
    <dbReference type="NCBI Taxonomy" id="536044"/>
    <lineage>
        <taxon>Archaea</taxon>
        <taxon>Methanobacteriati</taxon>
        <taxon>Methanobacteriota</taxon>
        <taxon>Stenosarchaea group</taxon>
        <taxon>Methanomicrobia</taxon>
        <taxon>Methanosarcinales</taxon>
        <taxon>Methanosarcinaceae</taxon>
        <taxon>Methanolobus</taxon>
    </lineage>
</organism>
<dbReference type="EMBL" id="CP058215">
    <property type="protein sequence ID" value="QLC48857.1"/>
    <property type="molecule type" value="Genomic_DNA"/>
</dbReference>
<feature type="transmembrane region" description="Helical" evidence="1">
    <location>
        <begin position="77"/>
        <end position="97"/>
    </location>
</feature>
<evidence type="ECO:0000313" key="3">
    <source>
        <dbReference type="Proteomes" id="UP000509594"/>
    </source>
</evidence>
<proteinExistence type="predicted"/>
<dbReference type="KEGG" id="mzi:HWN40_00475"/>
<keyword evidence="3" id="KW-1185">Reference proteome</keyword>
<dbReference type="AlphaFoldDB" id="A0A7D5E7F2"/>
<feature type="transmembrane region" description="Helical" evidence="1">
    <location>
        <begin position="52"/>
        <end position="71"/>
    </location>
</feature>
<gene>
    <name evidence="2" type="ORF">HWN40_00475</name>
</gene>
<sequence>MNIPFTEEQFLSNFASYNTDVFPAQILLYLLAGVAIYLVFSRKEYSDRIISGILAFLWLWMGVVYYIFYFSSINKPAYLFGFLFIIQSALFLKYGVIDKKLTFGFSKDIYGLAGLAMVLYGLLIYPVFGYFAGHIYPYQPVFGVPCPTTIFTFGILLWTSSKVPKSIFAIPLLWSFVGFTAAFAFGILEDILLLVSGLVAVILLWHRDRYKSIG</sequence>
<dbReference type="RefSeq" id="WP_176963920.1">
    <property type="nucleotide sequence ID" value="NZ_CP058215.1"/>
</dbReference>
<dbReference type="OrthoDB" id="375823at2157"/>
<evidence type="ECO:0000313" key="2">
    <source>
        <dbReference type="EMBL" id="QLC48857.1"/>
    </source>
</evidence>
<feature type="transmembrane region" description="Helical" evidence="1">
    <location>
        <begin position="166"/>
        <end position="185"/>
    </location>
</feature>
<feature type="transmembrane region" description="Helical" evidence="1">
    <location>
        <begin position="138"/>
        <end position="159"/>
    </location>
</feature>
<dbReference type="Pfam" id="PF19540">
    <property type="entry name" value="DUF6064"/>
    <property type="match status" value="1"/>
</dbReference>
<evidence type="ECO:0000256" key="1">
    <source>
        <dbReference type="SAM" id="Phobius"/>
    </source>
</evidence>
<feature type="transmembrane region" description="Helical" evidence="1">
    <location>
        <begin position="21"/>
        <end position="40"/>
    </location>
</feature>
<dbReference type="InterPro" id="IPR045708">
    <property type="entry name" value="DUF6064"/>
</dbReference>
<keyword evidence="1" id="KW-0472">Membrane</keyword>
<protein>
    <submittedName>
        <fullName evidence="2">Uncharacterized protein</fullName>
    </submittedName>
</protein>